<sequence length="277" mass="30003">MTSTPSDVPRYPHGVPAWMDLLTAEPVPAAEFYGHLFGWRFRELEDAPRPYRVASLPEGGDVAGVGALAIGNPGWTMYVRVDDLDAIEHRVRDAGGLVREPSHEAFDGGRRTRFEDPAGAVFGAWEGGRHAGAEVVNVANSWNFNELHTPDLEAAAAFYGSVFGWETTEVGPDLRMVRRPGYSDVLERHDPGIRARHAEAGAPPGFTDAVAWIAATAEETPRWNVTFAVDDPDGVAARARELGGSVATEPFDVRGSRVAELADPQGFPFTVSRWSPG</sequence>
<dbReference type="SUPFAM" id="SSF54593">
    <property type="entry name" value="Glyoxalase/Bleomycin resistance protein/Dihydroxybiphenyl dioxygenase"/>
    <property type="match status" value="2"/>
</dbReference>
<dbReference type="InterPro" id="IPR052164">
    <property type="entry name" value="Anthracycline_SecMetBiosynth"/>
</dbReference>
<dbReference type="Pfam" id="PF18029">
    <property type="entry name" value="Glyoxalase_6"/>
    <property type="match status" value="1"/>
</dbReference>
<proteinExistence type="predicted"/>
<reference evidence="3" key="1">
    <citation type="journal article" date="2019" name="Int. J. Syst. Evol. Microbiol.">
        <title>The Global Catalogue of Microorganisms (GCM) 10K type strain sequencing project: providing services to taxonomists for standard genome sequencing and annotation.</title>
        <authorList>
            <consortium name="The Broad Institute Genomics Platform"/>
            <consortium name="The Broad Institute Genome Sequencing Center for Infectious Disease"/>
            <person name="Wu L."/>
            <person name="Ma J."/>
        </authorList>
    </citation>
    <scope>NUCLEOTIDE SEQUENCE [LARGE SCALE GENOMIC DNA]</scope>
    <source>
        <strain evidence="3">JCM 17459</strain>
    </source>
</reference>
<evidence type="ECO:0000259" key="1">
    <source>
        <dbReference type="PROSITE" id="PS51819"/>
    </source>
</evidence>
<keyword evidence="3" id="KW-1185">Reference proteome</keyword>
<evidence type="ECO:0000313" key="3">
    <source>
        <dbReference type="Proteomes" id="UP001499841"/>
    </source>
</evidence>
<dbReference type="CDD" id="cd07247">
    <property type="entry name" value="SgaA_N_like"/>
    <property type="match status" value="1"/>
</dbReference>
<evidence type="ECO:0000313" key="2">
    <source>
        <dbReference type="EMBL" id="GAA4288797.1"/>
    </source>
</evidence>
<dbReference type="PROSITE" id="PS51819">
    <property type="entry name" value="VOC"/>
    <property type="match status" value="2"/>
</dbReference>
<dbReference type="EMBL" id="BAABBA010000018">
    <property type="protein sequence ID" value="GAA4288797.1"/>
    <property type="molecule type" value="Genomic_DNA"/>
</dbReference>
<dbReference type="PANTHER" id="PTHR33993">
    <property type="entry name" value="GLYOXALASE-RELATED"/>
    <property type="match status" value="1"/>
</dbReference>
<dbReference type="RefSeq" id="WP_345043209.1">
    <property type="nucleotide sequence ID" value="NZ_BAABBA010000018.1"/>
</dbReference>
<dbReference type="Gene3D" id="3.10.180.10">
    <property type="entry name" value="2,3-Dihydroxybiphenyl 1,2-Dioxygenase, domain 1"/>
    <property type="match status" value="2"/>
</dbReference>
<dbReference type="InterPro" id="IPR041581">
    <property type="entry name" value="Glyoxalase_6"/>
</dbReference>
<comment type="caution">
    <text evidence="2">The sequence shown here is derived from an EMBL/GenBank/DDBJ whole genome shotgun (WGS) entry which is preliminary data.</text>
</comment>
<feature type="domain" description="VOC" evidence="1">
    <location>
        <begin position="141"/>
        <end position="274"/>
    </location>
</feature>
<dbReference type="InterPro" id="IPR029068">
    <property type="entry name" value="Glyas_Bleomycin-R_OHBP_Dase"/>
</dbReference>
<dbReference type="InterPro" id="IPR004360">
    <property type="entry name" value="Glyas_Fos-R_dOase_dom"/>
</dbReference>
<dbReference type="Pfam" id="PF00903">
    <property type="entry name" value="Glyoxalase"/>
    <property type="match status" value="1"/>
</dbReference>
<gene>
    <name evidence="2" type="ORF">GCM10022262_31570</name>
</gene>
<dbReference type="InterPro" id="IPR037523">
    <property type="entry name" value="VOC_core"/>
</dbReference>
<name>A0ABP8EXS6_9MICO</name>
<dbReference type="Proteomes" id="UP001499841">
    <property type="component" value="Unassembled WGS sequence"/>
</dbReference>
<organism evidence="2 3">
    <name type="scientific">Georgenia daeguensis</name>
    <dbReference type="NCBI Taxonomy" id="908355"/>
    <lineage>
        <taxon>Bacteria</taxon>
        <taxon>Bacillati</taxon>
        <taxon>Actinomycetota</taxon>
        <taxon>Actinomycetes</taxon>
        <taxon>Micrococcales</taxon>
        <taxon>Bogoriellaceae</taxon>
        <taxon>Georgenia</taxon>
    </lineage>
</organism>
<accession>A0ABP8EXS6</accession>
<feature type="domain" description="VOC" evidence="1">
    <location>
        <begin position="15"/>
        <end position="127"/>
    </location>
</feature>
<dbReference type="PANTHER" id="PTHR33993:SF14">
    <property type="entry name" value="GB|AAF24581.1"/>
    <property type="match status" value="1"/>
</dbReference>
<protein>
    <submittedName>
        <fullName evidence="2">VOC family protein</fullName>
    </submittedName>
</protein>